<dbReference type="PIRSF" id="PIRSF016838">
    <property type="entry name" value="PafC"/>
    <property type="match status" value="1"/>
</dbReference>
<accession>A0A1I6P553</accession>
<dbReference type="InterPro" id="IPR036390">
    <property type="entry name" value="WH_DNA-bd_sf"/>
</dbReference>
<dbReference type="Pfam" id="PF25583">
    <property type="entry name" value="WCX"/>
    <property type="match status" value="1"/>
</dbReference>
<dbReference type="PROSITE" id="PS52050">
    <property type="entry name" value="WYL"/>
    <property type="match status" value="1"/>
</dbReference>
<dbReference type="InterPro" id="IPR036388">
    <property type="entry name" value="WH-like_DNA-bd_sf"/>
</dbReference>
<dbReference type="InterPro" id="IPR013196">
    <property type="entry name" value="HTH_11"/>
</dbReference>
<gene>
    <name evidence="4" type="ORF">SAMN05660206_101286</name>
</gene>
<dbReference type="OrthoDB" id="9815009at2"/>
<dbReference type="GO" id="GO:0003677">
    <property type="term" value="F:DNA binding"/>
    <property type="evidence" value="ECO:0007669"/>
    <property type="project" value="UniProtKB-KW"/>
</dbReference>
<dbReference type="Pfam" id="PF08279">
    <property type="entry name" value="HTH_11"/>
    <property type="match status" value="1"/>
</dbReference>
<keyword evidence="1" id="KW-0805">Transcription regulation</keyword>
<dbReference type="SUPFAM" id="SSF46785">
    <property type="entry name" value="Winged helix' DNA-binding domain"/>
    <property type="match status" value="1"/>
</dbReference>
<dbReference type="GO" id="GO:0003700">
    <property type="term" value="F:DNA-binding transcription factor activity"/>
    <property type="evidence" value="ECO:0007669"/>
    <property type="project" value="InterPro"/>
</dbReference>
<dbReference type="Pfam" id="PF13280">
    <property type="entry name" value="WYL"/>
    <property type="match status" value="1"/>
</dbReference>
<protein>
    <submittedName>
        <fullName evidence="4">Predicted DNA-binding transcriptional regulator YafY, contains an HTH and WYL domains</fullName>
    </submittedName>
</protein>
<dbReference type="InterPro" id="IPR001034">
    <property type="entry name" value="DeoR_HTH"/>
</dbReference>
<dbReference type="InterPro" id="IPR057727">
    <property type="entry name" value="WCX_dom"/>
</dbReference>
<name>A0A1I6P553_9SPHI</name>
<dbReference type="STRING" id="683125.SAMN05660206_101286"/>
<keyword evidence="5" id="KW-1185">Reference proteome</keyword>
<dbReference type="PROSITE" id="PS51000">
    <property type="entry name" value="HTH_DEOR_2"/>
    <property type="match status" value="1"/>
</dbReference>
<dbReference type="PANTHER" id="PTHR34580:SF1">
    <property type="entry name" value="PROTEIN PAFC"/>
    <property type="match status" value="1"/>
</dbReference>
<dbReference type="EMBL" id="FOZZ01000001">
    <property type="protein sequence ID" value="SFS35315.1"/>
    <property type="molecule type" value="Genomic_DNA"/>
</dbReference>
<dbReference type="Gene3D" id="1.10.10.10">
    <property type="entry name" value="Winged helix-like DNA-binding domain superfamily/Winged helix DNA-binding domain"/>
    <property type="match status" value="1"/>
</dbReference>
<dbReference type="Proteomes" id="UP000198785">
    <property type="component" value="Unassembled WGS sequence"/>
</dbReference>
<dbReference type="InterPro" id="IPR028349">
    <property type="entry name" value="PafC-like"/>
</dbReference>
<reference evidence="4 5" key="1">
    <citation type="submission" date="2016-10" db="EMBL/GenBank/DDBJ databases">
        <authorList>
            <person name="de Groot N.N."/>
        </authorList>
    </citation>
    <scope>NUCLEOTIDE SEQUENCE [LARGE SCALE GENOMIC DNA]</scope>
    <source>
        <strain evidence="4 5">DSM 22789</strain>
    </source>
</reference>
<evidence type="ECO:0000313" key="5">
    <source>
        <dbReference type="Proteomes" id="UP000198785"/>
    </source>
</evidence>
<evidence type="ECO:0000259" key="3">
    <source>
        <dbReference type="PROSITE" id="PS51000"/>
    </source>
</evidence>
<organism evidence="4 5">
    <name type="scientific">Sphingobacterium wenxiniae</name>
    <dbReference type="NCBI Taxonomy" id="683125"/>
    <lineage>
        <taxon>Bacteria</taxon>
        <taxon>Pseudomonadati</taxon>
        <taxon>Bacteroidota</taxon>
        <taxon>Sphingobacteriia</taxon>
        <taxon>Sphingobacteriales</taxon>
        <taxon>Sphingobacteriaceae</taxon>
        <taxon>Sphingobacterium</taxon>
    </lineage>
</organism>
<proteinExistence type="predicted"/>
<dbReference type="InterPro" id="IPR026881">
    <property type="entry name" value="WYL_dom"/>
</dbReference>
<evidence type="ECO:0000313" key="4">
    <source>
        <dbReference type="EMBL" id="SFS35315.1"/>
    </source>
</evidence>
<dbReference type="RefSeq" id="WP_093363364.1">
    <property type="nucleotide sequence ID" value="NZ_FOZZ01000001.1"/>
</dbReference>
<dbReference type="AlphaFoldDB" id="A0A1I6P553"/>
<keyword evidence="2" id="KW-0804">Transcription</keyword>
<evidence type="ECO:0000256" key="2">
    <source>
        <dbReference type="ARBA" id="ARBA00023163"/>
    </source>
</evidence>
<sequence length="315" mass="37012">MDIAKRFNRIVSIYFHLQAKSVVKAQELATRFEVSLRTIYRDIKALEQAGVPIYGEAGTGYTLMDGYRLPPTRFSSEEILSLTAADKLMRKFVDADLYKNFDTAINKIKAHLRYTDKDQITTLENNMWMSSIGNTFNEQVPSALSTLFESIAERKIVNLSYQGNAYTECSYRETEPVGVFHQGNYWYFMAYCHLRDDYRQFRIDRIQQIKLTDRNFTKAHRELSFYLPQKEDISTTTVRISVPVSFAHYMHWDRPYYGFIEEEVIDGHAIMTFHSRNVEEEFARWFLMFADKAIILEPMSLKMRIKELVDAIRIP</sequence>
<feature type="domain" description="HTH deoR-type" evidence="3">
    <location>
        <begin position="6"/>
        <end position="61"/>
    </location>
</feature>
<keyword evidence="4" id="KW-0238">DNA-binding</keyword>
<evidence type="ECO:0000256" key="1">
    <source>
        <dbReference type="ARBA" id="ARBA00023015"/>
    </source>
</evidence>
<dbReference type="PANTHER" id="PTHR34580">
    <property type="match status" value="1"/>
</dbReference>
<dbReference type="InterPro" id="IPR051534">
    <property type="entry name" value="CBASS_pafABC_assoc_protein"/>
</dbReference>